<gene>
    <name evidence="13" type="ORF">SAMN06265353_0481</name>
</gene>
<dbReference type="OrthoDB" id="13826at2"/>
<dbReference type="InterPro" id="IPR045584">
    <property type="entry name" value="Pilin-like"/>
</dbReference>
<dbReference type="GO" id="GO:0015628">
    <property type="term" value="P:protein secretion by the type II secretion system"/>
    <property type="evidence" value="ECO:0007669"/>
    <property type="project" value="InterPro"/>
</dbReference>
<comment type="similarity">
    <text evidence="9">Belongs to the GSP H family.</text>
</comment>
<evidence type="ECO:0000259" key="12">
    <source>
        <dbReference type="Pfam" id="PF12019"/>
    </source>
</evidence>
<evidence type="ECO:0000256" key="6">
    <source>
        <dbReference type="ARBA" id="ARBA00022692"/>
    </source>
</evidence>
<dbReference type="AlphaFoldDB" id="A0A285NRS8"/>
<keyword evidence="4" id="KW-0488">Methylation</keyword>
<dbReference type="Proteomes" id="UP000218627">
    <property type="component" value="Unassembled WGS sequence"/>
</dbReference>
<dbReference type="EMBL" id="OBEN01000001">
    <property type="protein sequence ID" value="SNZ12204.1"/>
    <property type="molecule type" value="Genomic_DNA"/>
</dbReference>
<evidence type="ECO:0000256" key="11">
    <source>
        <dbReference type="SAM" id="Phobius"/>
    </source>
</evidence>
<keyword evidence="5" id="KW-0997">Cell inner membrane</keyword>
<dbReference type="InterPro" id="IPR022346">
    <property type="entry name" value="T2SS_GspH"/>
</dbReference>
<sequence>MDRKVKGFTLTELLITIVILLILSGFAFLWLRNLVLNQRLKATTDGLMSAYETARLYAMTGRGQRTWGVFISGNTYTLFRDDNYNCQFDAGEGIRVFNAEPGVSLLPASGCNTITFDKKGYPRNSTCGLGMCSVVLQNSAGSKRTVYIDRFGRIRYETQ</sequence>
<evidence type="ECO:0000313" key="14">
    <source>
        <dbReference type="Proteomes" id="UP000218627"/>
    </source>
</evidence>
<evidence type="ECO:0000256" key="7">
    <source>
        <dbReference type="ARBA" id="ARBA00022989"/>
    </source>
</evidence>
<keyword evidence="14" id="KW-1185">Reference proteome</keyword>
<evidence type="ECO:0000256" key="2">
    <source>
        <dbReference type="ARBA" id="ARBA00021549"/>
    </source>
</evidence>
<reference evidence="14" key="1">
    <citation type="submission" date="2017-09" db="EMBL/GenBank/DDBJ databases">
        <authorList>
            <person name="Varghese N."/>
            <person name="Submissions S."/>
        </authorList>
    </citation>
    <scope>NUCLEOTIDE SEQUENCE [LARGE SCALE GENOMIC DNA]</scope>
    <source>
        <strain evidence="14">DSM 2913</strain>
    </source>
</reference>
<accession>A0A285NRS8</accession>
<dbReference type="Pfam" id="PF12019">
    <property type="entry name" value="GspH"/>
    <property type="match status" value="1"/>
</dbReference>
<keyword evidence="7 11" id="KW-1133">Transmembrane helix</keyword>
<protein>
    <recommendedName>
        <fullName evidence="2">Type II secretion system protein H</fullName>
    </recommendedName>
    <alternativeName>
        <fullName evidence="10">General secretion pathway protein H</fullName>
    </alternativeName>
</protein>
<dbReference type="GO" id="GO:0005886">
    <property type="term" value="C:plasma membrane"/>
    <property type="evidence" value="ECO:0007669"/>
    <property type="project" value="UniProtKB-SubCell"/>
</dbReference>
<evidence type="ECO:0000313" key="13">
    <source>
        <dbReference type="EMBL" id="SNZ12204.1"/>
    </source>
</evidence>
<dbReference type="Gene3D" id="3.55.40.10">
    <property type="entry name" value="minor pseudopilin epsh domain"/>
    <property type="match status" value="1"/>
</dbReference>
<comment type="subcellular location">
    <subcellularLocation>
        <location evidence="1">Cell inner membrane</location>
        <topology evidence="1">Single-pass membrane protein</topology>
    </subcellularLocation>
</comment>
<feature type="transmembrane region" description="Helical" evidence="11">
    <location>
        <begin position="13"/>
        <end position="31"/>
    </location>
</feature>
<organism evidence="13 14">
    <name type="scientific">Hydrogenobacter hydrogenophilus</name>
    <dbReference type="NCBI Taxonomy" id="35835"/>
    <lineage>
        <taxon>Bacteria</taxon>
        <taxon>Pseudomonadati</taxon>
        <taxon>Aquificota</taxon>
        <taxon>Aquificia</taxon>
        <taxon>Aquificales</taxon>
        <taxon>Aquificaceae</taxon>
        <taxon>Hydrogenobacter</taxon>
    </lineage>
</organism>
<dbReference type="Pfam" id="PF07963">
    <property type="entry name" value="N_methyl"/>
    <property type="match status" value="1"/>
</dbReference>
<evidence type="ECO:0000256" key="4">
    <source>
        <dbReference type="ARBA" id="ARBA00022481"/>
    </source>
</evidence>
<keyword evidence="3" id="KW-1003">Cell membrane</keyword>
<evidence type="ECO:0000256" key="3">
    <source>
        <dbReference type="ARBA" id="ARBA00022475"/>
    </source>
</evidence>
<keyword evidence="6 11" id="KW-0812">Transmembrane</keyword>
<dbReference type="NCBIfam" id="TIGR02532">
    <property type="entry name" value="IV_pilin_GFxxxE"/>
    <property type="match status" value="1"/>
</dbReference>
<dbReference type="InterPro" id="IPR012902">
    <property type="entry name" value="N_methyl_site"/>
</dbReference>
<evidence type="ECO:0000256" key="5">
    <source>
        <dbReference type="ARBA" id="ARBA00022519"/>
    </source>
</evidence>
<evidence type="ECO:0000256" key="8">
    <source>
        <dbReference type="ARBA" id="ARBA00023136"/>
    </source>
</evidence>
<evidence type="ECO:0000256" key="1">
    <source>
        <dbReference type="ARBA" id="ARBA00004377"/>
    </source>
</evidence>
<dbReference type="GO" id="GO:0015627">
    <property type="term" value="C:type II protein secretion system complex"/>
    <property type="evidence" value="ECO:0007669"/>
    <property type="project" value="InterPro"/>
</dbReference>
<keyword evidence="8 11" id="KW-0472">Membrane</keyword>
<dbReference type="RefSeq" id="WP_096600684.1">
    <property type="nucleotide sequence ID" value="NZ_OBEN01000001.1"/>
</dbReference>
<evidence type="ECO:0000256" key="10">
    <source>
        <dbReference type="ARBA" id="ARBA00030775"/>
    </source>
</evidence>
<dbReference type="SUPFAM" id="SSF54523">
    <property type="entry name" value="Pili subunits"/>
    <property type="match status" value="1"/>
</dbReference>
<evidence type="ECO:0000256" key="9">
    <source>
        <dbReference type="ARBA" id="ARBA00025772"/>
    </source>
</evidence>
<proteinExistence type="inferred from homology"/>
<feature type="domain" description="General secretion pathway GspH" evidence="12">
    <location>
        <begin position="45"/>
        <end position="149"/>
    </location>
</feature>
<name>A0A285NRS8_9AQUI</name>